<evidence type="ECO:0000313" key="5">
    <source>
        <dbReference type="EMBL" id="TDR23822.1"/>
    </source>
</evidence>
<protein>
    <submittedName>
        <fullName evidence="5">HlyD family secretion protein</fullName>
    </submittedName>
</protein>
<evidence type="ECO:0000313" key="6">
    <source>
        <dbReference type="Proteomes" id="UP000295724"/>
    </source>
</evidence>
<comment type="subcellular location">
    <subcellularLocation>
        <location evidence="1">Cell envelope</location>
    </subcellularLocation>
</comment>
<evidence type="ECO:0000256" key="1">
    <source>
        <dbReference type="ARBA" id="ARBA00004196"/>
    </source>
</evidence>
<evidence type="ECO:0000256" key="4">
    <source>
        <dbReference type="SAM" id="SignalP"/>
    </source>
</evidence>
<evidence type="ECO:0000256" key="3">
    <source>
        <dbReference type="SAM" id="Coils"/>
    </source>
</evidence>
<feature type="chain" id="PRO_5020533232" evidence="4">
    <location>
        <begin position="19"/>
        <end position="312"/>
    </location>
</feature>
<dbReference type="Gene3D" id="2.40.30.170">
    <property type="match status" value="1"/>
</dbReference>
<dbReference type="EMBL" id="SNZB01000001">
    <property type="protein sequence ID" value="TDR23822.1"/>
    <property type="molecule type" value="Genomic_DNA"/>
</dbReference>
<accession>A0A4R6XUY6</accession>
<feature type="coiled-coil region" evidence="3">
    <location>
        <begin position="100"/>
        <end position="165"/>
    </location>
</feature>
<gene>
    <name evidence="5" type="ORF">C8D91_0689</name>
</gene>
<feature type="signal peptide" evidence="4">
    <location>
        <begin position="1"/>
        <end position="18"/>
    </location>
</feature>
<dbReference type="Proteomes" id="UP000295724">
    <property type="component" value="Unassembled WGS sequence"/>
</dbReference>
<dbReference type="AlphaFoldDB" id="A0A4R6XUY6"/>
<evidence type="ECO:0000256" key="2">
    <source>
        <dbReference type="ARBA" id="ARBA00023054"/>
    </source>
</evidence>
<sequence length="312" mass="34763">MKKTVILLLIIFSCTCQAEMFTGMVESSQTQVVNMPQVRGWQAKISEMTEEGTFVEPGDFLVRIDGSELDSTIESKTEQLDVFKASAKRDMIQIQIDLNNAKLAHEKAQVARKVAQLKADVPVDFIGELEYKERQLTLKKSIKTLDESKNELAAIEQKQREKKIEIELGTEQKEKDLAYWKNQLDSMTIHANQSGYVIYASHPWTGSKYQTGDQANSGMEILKVSKKQNMKVKAWVNAIDIPNIAEGKKVSVSFDALPNAQVDGQITSVSSGGRDKKDWGDGLYYEVEIGLNDADNIPLLPGMSALIILSEG</sequence>
<keyword evidence="4" id="KW-0732">Signal</keyword>
<keyword evidence="2 3" id="KW-0175">Coiled coil</keyword>
<dbReference type="InterPro" id="IPR050465">
    <property type="entry name" value="UPF0194_transport"/>
</dbReference>
<dbReference type="OrthoDB" id="9156101at2"/>
<proteinExistence type="predicted"/>
<organism evidence="5 6">
    <name type="scientific">Marinicella litoralis</name>
    <dbReference type="NCBI Taxonomy" id="644220"/>
    <lineage>
        <taxon>Bacteria</taxon>
        <taxon>Pseudomonadati</taxon>
        <taxon>Pseudomonadota</taxon>
        <taxon>Gammaproteobacteria</taxon>
        <taxon>Lysobacterales</taxon>
        <taxon>Marinicellaceae</taxon>
        <taxon>Marinicella</taxon>
    </lineage>
</organism>
<comment type="caution">
    <text evidence="5">The sequence shown here is derived from an EMBL/GenBank/DDBJ whole genome shotgun (WGS) entry which is preliminary data.</text>
</comment>
<keyword evidence="6" id="KW-1185">Reference proteome</keyword>
<dbReference type="RefSeq" id="WP_099017566.1">
    <property type="nucleotide sequence ID" value="NZ_NIHB01000001.1"/>
</dbReference>
<dbReference type="PANTHER" id="PTHR32347:SF23">
    <property type="entry name" value="BLL5650 PROTEIN"/>
    <property type="match status" value="1"/>
</dbReference>
<reference evidence="5 6" key="1">
    <citation type="submission" date="2019-03" db="EMBL/GenBank/DDBJ databases">
        <title>Genomic Encyclopedia of Type Strains, Phase IV (KMG-IV): sequencing the most valuable type-strain genomes for metagenomic binning, comparative biology and taxonomic classification.</title>
        <authorList>
            <person name="Goeker M."/>
        </authorList>
    </citation>
    <scope>NUCLEOTIDE SEQUENCE [LARGE SCALE GENOMIC DNA]</scope>
    <source>
        <strain evidence="5 6">DSM 25488</strain>
    </source>
</reference>
<dbReference type="GO" id="GO:0030313">
    <property type="term" value="C:cell envelope"/>
    <property type="evidence" value="ECO:0007669"/>
    <property type="project" value="UniProtKB-SubCell"/>
</dbReference>
<dbReference type="PANTHER" id="PTHR32347">
    <property type="entry name" value="EFFLUX SYSTEM COMPONENT YKNX-RELATED"/>
    <property type="match status" value="1"/>
</dbReference>
<name>A0A4R6XUY6_9GAMM</name>